<evidence type="ECO:0000313" key="16">
    <source>
        <dbReference type="Proteomes" id="UP000466799"/>
    </source>
</evidence>
<evidence type="ECO:0000256" key="3">
    <source>
        <dbReference type="ARBA" id="ARBA00009247"/>
    </source>
</evidence>
<dbReference type="GO" id="GO:0009250">
    <property type="term" value="P:glucan biosynthetic process"/>
    <property type="evidence" value="ECO:0007669"/>
    <property type="project" value="InterPro"/>
</dbReference>
<dbReference type="InterPro" id="IPR017853">
    <property type="entry name" value="GH"/>
</dbReference>
<dbReference type="EC" id="2.4.1.5" evidence="4"/>
<evidence type="ECO:0000256" key="13">
    <source>
        <dbReference type="SAM" id="SignalP"/>
    </source>
</evidence>
<keyword evidence="8" id="KW-0677">Repeat</keyword>
<dbReference type="InterPro" id="IPR022263">
    <property type="entry name" value="KxYKxGKxW"/>
</dbReference>
<dbReference type="Gene3D" id="3.20.20.470">
    <property type="entry name" value="Glucansucrase"/>
    <property type="match status" value="1"/>
</dbReference>
<dbReference type="Gene3D" id="2.10.270.10">
    <property type="entry name" value="Cholin Binding"/>
    <property type="match status" value="6"/>
</dbReference>
<evidence type="ECO:0000256" key="12">
    <source>
        <dbReference type="SAM" id="MobiDB-lite"/>
    </source>
</evidence>
<keyword evidence="6" id="KW-0808">Transferase</keyword>
<dbReference type="SUPFAM" id="SSF51445">
    <property type="entry name" value="(Trans)glycosidases"/>
    <property type="match status" value="2"/>
</dbReference>
<feature type="signal peptide" evidence="13">
    <location>
        <begin position="1"/>
        <end position="43"/>
    </location>
</feature>
<comment type="similarity">
    <text evidence="3">Belongs to the glycosyl hydrolase 70 family.</text>
</comment>
<feature type="domain" description="Glycoside hydrolase family 70 catalytic" evidence="14">
    <location>
        <begin position="704"/>
        <end position="1512"/>
    </location>
</feature>
<evidence type="ECO:0000256" key="1">
    <source>
        <dbReference type="ARBA" id="ARBA00001152"/>
    </source>
</evidence>
<evidence type="ECO:0000256" key="11">
    <source>
        <dbReference type="PROSITE-ProRule" id="PRU00591"/>
    </source>
</evidence>
<reference evidence="15 16" key="1">
    <citation type="submission" date="2019-10" db="EMBL/GenBank/DDBJ databases">
        <title>Genome Sequencing and assembly of Lactobacillus fermentum I2, a lactic acid bacteria.</title>
        <authorList>
            <person name="Lopes L.S."/>
            <person name="Persinoti G.F."/>
            <person name="Riano-Pachon D.M."/>
            <person name="Labate C.A."/>
        </authorList>
    </citation>
    <scope>NUCLEOTIDE SEQUENCE [LARGE SCALE GENOMIC DNA]</scope>
    <source>
        <strain evidence="15 16">I2</strain>
    </source>
</reference>
<feature type="region of interest" description="Disordered" evidence="12">
    <location>
        <begin position="63"/>
        <end position="88"/>
    </location>
</feature>
<dbReference type="InterPro" id="IPR003318">
    <property type="entry name" value="Glyco_hydro70cat"/>
</dbReference>
<dbReference type="Pfam" id="PF19127">
    <property type="entry name" value="Choline_bind_3"/>
    <property type="match status" value="2"/>
</dbReference>
<organism evidence="15 16">
    <name type="scientific">Limosilactobacillus fermentum</name>
    <name type="common">Lactobacillus fermentum</name>
    <dbReference type="NCBI Taxonomy" id="1613"/>
    <lineage>
        <taxon>Bacteria</taxon>
        <taxon>Bacillati</taxon>
        <taxon>Bacillota</taxon>
        <taxon>Bacilli</taxon>
        <taxon>Lactobacillales</taxon>
        <taxon>Lactobacillaceae</taxon>
        <taxon>Limosilactobacillus</taxon>
    </lineage>
</organism>
<comment type="caution">
    <text evidence="15">The sequence shown here is derived from an EMBL/GenBank/DDBJ whole genome shotgun (WGS) entry which is preliminary data.</text>
</comment>
<dbReference type="EMBL" id="WHJL01000034">
    <property type="protein sequence ID" value="MPQ35389.1"/>
    <property type="molecule type" value="Genomic_DNA"/>
</dbReference>
<dbReference type="Pfam" id="PF01473">
    <property type="entry name" value="Choline_bind_1"/>
    <property type="match status" value="3"/>
</dbReference>
<evidence type="ECO:0000256" key="2">
    <source>
        <dbReference type="ARBA" id="ARBA00003243"/>
    </source>
</evidence>
<dbReference type="Gene3D" id="2.30.30.420">
    <property type="entry name" value="glucansucrase"/>
    <property type="match status" value="1"/>
</dbReference>
<evidence type="ECO:0000313" key="15">
    <source>
        <dbReference type="EMBL" id="MPQ35389.1"/>
    </source>
</evidence>
<dbReference type="InterPro" id="IPR018337">
    <property type="entry name" value="Cell_wall/Cho-bd_repeat"/>
</dbReference>
<dbReference type="Gene3D" id="2.30.30.20">
    <property type="entry name" value="Aspartate carbamoyltransferase regulatory subunit, C-terminal domain"/>
    <property type="match status" value="1"/>
</dbReference>
<evidence type="ECO:0000256" key="9">
    <source>
        <dbReference type="ARBA" id="ARBA00029911"/>
    </source>
</evidence>
<proteinExistence type="inferred from homology"/>
<dbReference type="Pfam" id="PF19258">
    <property type="entry name" value="KxYKxGKxW_sig"/>
    <property type="match status" value="1"/>
</dbReference>
<name>A0A843QZL2_LIMFE</name>
<dbReference type="SUPFAM" id="SSF69360">
    <property type="entry name" value="Cell wall binding repeat"/>
    <property type="match status" value="4"/>
</dbReference>
<evidence type="ECO:0000256" key="6">
    <source>
        <dbReference type="ARBA" id="ARBA00022679"/>
    </source>
</evidence>
<feature type="region of interest" description="Disordered" evidence="12">
    <location>
        <begin position="1621"/>
        <end position="1642"/>
    </location>
</feature>
<dbReference type="NCBIfam" id="TIGR03715">
    <property type="entry name" value="KxYKxGKxW"/>
    <property type="match status" value="1"/>
</dbReference>
<evidence type="ECO:0000256" key="8">
    <source>
        <dbReference type="ARBA" id="ARBA00022737"/>
    </source>
</evidence>
<accession>A0A843QZL2</accession>
<feature type="compositionally biased region" description="Basic and acidic residues" evidence="12">
    <location>
        <begin position="1633"/>
        <end position="1642"/>
    </location>
</feature>
<dbReference type="PROSITE" id="PS51170">
    <property type="entry name" value="CW"/>
    <property type="match status" value="1"/>
</dbReference>
<feature type="repeat" description="Cell wall-binding" evidence="11">
    <location>
        <begin position="1529"/>
        <end position="1549"/>
    </location>
</feature>
<evidence type="ECO:0000256" key="5">
    <source>
        <dbReference type="ARBA" id="ARBA00022676"/>
    </source>
</evidence>
<keyword evidence="5" id="KW-0328">Glycosyltransferase</keyword>
<feature type="chain" id="PRO_5032471532" description="dextransucrase" evidence="13">
    <location>
        <begin position="44"/>
        <end position="1642"/>
    </location>
</feature>
<sequence>MEEKMEIKKHFKMYKSGKQWCVAALATFAIAAGGILSTSTAHADTTTTSQVASSAVITSASASSATTSQVASNNSASSSNVNSNQTSVNANPVVNASTASDTSAVATSTVAASAVKSDSPTMANSAATLNSEAQPAREVEAAVSTPTSAHFETKDGKVYYYDSANHMYQDQWYENWGNKYYFGSDGARVTSSTYDTKDPEGTYYFDNQGIMKTDYFLTQNGKVYYFGKDGKEYKDQFYSNWGNMYYFGSDGARYTNQYYTNWGNTYYFGEGGVRYTDRFVSNDGKMYYYDKNGVRLTNQWYEGWGNKYYFGADSARVTSSTYDIDGATYYFDNLGVMKTDYFLTQNGKVYYFGKDGKEYKKQFYTNWGHTYYFGDDGARYTNQFYQNWGHTYYFGSDGARWDNRFYSNWGHVYYFGNDGARWDNRFYSNWGNTYYFGSDGARWDNRFMVRWGNAYYFGNDGALVKNQNRNIDGTNYSFDGQGVISLRNQFLTANENQLFYFDSQGKLLTNSFYNNWGNSYYFGSDGARYTDQFLTKDNNTYYFGDGGVMAKGKTQLDSKWYYFDPSNGVMAKSKVVEIDGIGYGFDKDGVLLSGVTTDKDGNVYYIDGTTGKIRTNFLLEDNGKWIYFNASDGKGSDALKLQFQSGTVSVDQQFANGNQAYDYTNDSIQNVNGYLTADTWYRPKQILKDGTTWTDSTATDLRPLLMVWWPSKDIQVDYLNYMKKNGLITTSEDYSSTDSDSTLSYAVDTVQENVEKKISQKGSTDWLKTLMSDFVKTESIWNQDSENVSYNGLQLQGGFLKYVNSDLTSYANSNYRYLGWVADDVLNGDTTPGQPKYAGSEFLLANDIDNSNPVVQAEQLNWLYYLTNFGTITDNDPDANFDSIRVDAVDNVDIDLLTIAGDYFRQAYGIDESDAKANAHINILEDWSGRDPYYANSIGNPQLTLDNTVLTGINDTLAAAPDKVKSLSKLISNSLVSRTNDSTENTAIPNYSFVRAHDSGSQDEIRQAISAVTGKSYGVFNFEDEQKGIAAYIEDQNSTTKKWNKYNIPASYAYILTNKDTIPRIYYGDLYTDGGQYMAQETRYYPTITNMMKARIKYVSGGQTLNYDDNTGVLTSVRFGKGAMTASDKGTAETRTEGIGVIISNDTGLSLKNGSSVVLHMGAAHANQKYRALVLTTADGVQNYTSDQGAPVAYTDANGDLYFYGTDLITSEGTQANTAIKGYANPDVTGYLAIWVPAGAADNQDARTAASTDAHTKDEAYRSNAALDSNVIFEGFSNFVYYPTTDSEKANVKIAQNADFFKSIGITSFEMAPQYVSSKDGSFLDSKIDNGYAFTDRYDLGMSTASKYGTAEDLRNAIKALHKAGLQAMADWVPDQIYNLPGEEAVTATRAEEHGTTWESSQLKDKVYIANTIGGGEYQKKYGGAFLEELQKLYPAIFQRVQISTGKTIDPSTKITEWSAKYFNGTNILKRGVGYVLQGDGGQYYNLGSATTKYLPVQLTGPTDASKNGFVKGNDGNYHYYNESGEELKDGFVQDATGNWYYFDKNGNMVANKRFVGVTVDGSSATYLFLDNGVSFRSGLVQTADGTYYFDANGRMVRNQAVSDGAMTYTLDGNGKLVKETYDPNAETPHPVDISKQENANK</sequence>
<evidence type="ECO:0000256" key="7">
    <source>
        <dbReference type="ARBA" id="ARBA00022729"/>
    </source>
</evidence>
<comment type="function">
    <text evidence="2">Production of extracellular glucans, that are thought to play a key role in the development of the dental plaque because of their ability to adhere to smooth surfaces and mediate the aggregation of bacterial cells and food debris.</text>
</comment>
<gene>
    <name evidence="15" type="ORF">GC247_05670</name>
</gene>
<dbReference type="GO" id="GO:0047849">
    <property type="term" value="F:dextransucrase activity"/>
    <property type="evidence" value="ECO:0007669"/>
    <property type="project" value="UniProtKB-EC"/>
</dbReference>
<protein>
    <recommendedName>
        <fullName evidence="4">dextransucrase</fullName>
        <ecNumber evidence="4">2.4.1.5</ecNumber>
    </recommendedName>
    <alternativeName>
        <fullName evidence="9">Dextransucrase</fullName>
    </alternativeName>
    <alternativeName>
        <fullName evidence="10">Sucrose 6-glucosyltransferase</fullName>
    </alternativeName>
</protein>
<dbReference type="GO" id="GO:0046527">
    <property type="term" value="F:glucosyltransferase activity"/>
    <property type="evidence" value="ECO:0007669"/>
    <property type="project" value="InterPro"/>
</dbReference>
<keyword evidence="7 13" id="KW-0732">Signal</keyword>
<evidence type="ECO:0000256" key="10">
    <source>
        <dbReference type="ARBA" id="ARBA00032238"/>
    </source>
</evidence>
<evidence type="ECO:0000259" key="14">
    <source>
        <dbReference type="Pfam" id="PF02324"/>
    </source>
</evidence>
<dbReference type="Proteomes" id="UP000466799">
    <property type="component" value="Unassembled WGS sequence"/>
</dbReference>
<comment type="catalytic activity">
    <reaction evidence="1">
        <text>[(1-&gt;6)-alpha-D-glucosyl](n) + sucrose = [(1-&gt;6)-alpha-D-glucosyl](n+1) + D-fructose</text>
        <dbReference type="Rhea" id="RHEA:18825"/>
        <dbReference type="Rhea" id="RHEA-COMP:11144"/>
        <dbReference type="Rhea" id="RHEA-COMP:11145"/>
        <dbReference type="ChEBI" id="CHEBI:17992"/>
        <dbReference type="ChEBI" id="CHEBI:18269"/>
        <dbReference type="ChEBI" id="CHEBI:37721"/>
        <dbReference type="EC" id="2.4.1.5"/>
    </reaction>
</comment>
<evidence type="ECO:0000256" key="4">
    <source>
        <dbReference type="ARBA" id="ARBA00012592"/>
    </source>
</evidence>
<dbReference type="Pfam" id="PF02324">
    <property type="entry name" value="Glyco_hydro_70"/>
    <property type="match status" value="1"/>
</dbReference>